<organism evidence="1 2">
    <name type="scientific">Glarea lozoyensis (strain ATCC 74030 / MF5533)</name>
    <dbReference type="NCBI Taxonomy" id="1104152"/>
    <lineage>
        <taxon>Eukaryota</taxon>
        <taxon>Fungi</taxon>
        <taxon>Dikarya</taxon>
        <taxon>Ascomycota</taxon>
        <taxon>Pezizomycotina</taxon>
        <taxon>Leotiomycetes</taxon>
        <taxon>Helotiales</taxon>
        <taxon>Helotiaceae</taxon>
        <taxon>Glarea</taxon>
    </lineage>
</organism>
<dbReference type="InParanoid" id="H0EQN2"/>
<keyword evidence="2" id="KW-1185">Reference proteome</keyword>
<evidence type="ECO:0000313" key="1">
    <source>
        <dbReference type="EMBL" id="EHK99154.1"/>
    </source>
</evidence>
<name>H0EQN2_GLAL7</name>
<comment type="caution">
    <text evidence="1">The sequence shown here is derived from an EMBL/GenBank/DDBJ whole genome shotgun (WGS) entry which is preliminary data.</text>
</comment>
<gene>
    <name evidence="1" type="ORF">M7I_4986</name>
</gene>
<accession>H0EQN2</accession>
<dbReference type="EMBL" id="AGUE01000125">
    <property type="protein sequence ID" value="EHK99154.1"/>
    <property type="molecule type" value="Genomic_DNA"/>
</dbReference>
<dbReference type="Proteomes" id="UP000005446">
    <property type="component" value="Unassembled WGS sequence"/>
</dbReference>
<dbReference type="AlphaFoldDB" id="H0EQN2"/>
<protein>
    <submittedName>
        <fullName evidence="1">Uncharacterized protein</fullName>
    </submittedName>
</protein>
<proteinExistence type="predicted"/>
<reference evidence="1 2" key="1">
    <citation type="journal article" date="2012" name="Eukaryot. Cell">
        <title>Genome sequence of the fungus Glarea lozoyensis: the first genome sequence of a species from the Helotiaceae family.</title>
        <authorList>
            <person name="Youssar L."/>
            <person name="Gruening B.A."/>
            <person name="Erxleben A."/>
            <person name="Guenther S."/>
            <person name="Huettel W."/>
        </authorList>
    </citation>
    <scope>NUCLEOTIDE SEQUENCE [LARGE SCALE GENOMIC DNA]</scope>
    <source>
        <strain evidence="2">ATCC 74030 / MF5533</strain>
    </source>
</reference>
<sequence>MSCYQPHYWQFYSCFGSKNVGSTENTEERQRCLSIGCKSLRTRNNDNLPLSTAFAGPARQSNTVRGYGKSPISLAVGKSMLKACQPKTSSWLQLFRASHQRCCARTEYFGRWVWVRSAS</sequence>
<dbReference type="HOGENOM" id="CLU_2061722_0_0_1"/>
<evidence type="ECO:0000313" key="2">
    <source>
        <dbReference type="Proteomes" id="UP000005446"/>
    </source>
</evidence>